<protein>
    <recommendedName>
        <fullName evidence="4">Methyltransferase</fullName>
        <ecNumber evidence="4">2.1.1.-</ecNumber>
    </recommendedName>
</protein>
<dbReference type="EC" id="2.1.1.-" evidence="4"/>
<keyword evidence="3" id="KW-0680">Restriction system</keyword>
<dbReference type="SUPFAM" id="SSF53335">
    <property type="entry name" value="S-adenosyl-L-methionine-dependent methyltransferases"/>
    <property type="match status" value="1"/>
</dbReference>
<evidence type="ECO:0000313" key="7">
    <source>
        <dbReference type="Proteomes" id="UP000442244"/>
    </source>
</evidence>
<keyword evidence="7" id="KW-1185">Reference proteome</keyword>
<dbReference type="InterPro" id="IPR001091">
    <property type="entry name" value="RM_Methyltransferase"/>
</dbReference>
<dbReference type="InterPro" id="IPR002941">
    <property type="entry name" value="DNA_methylase_N4/N6"/>
</dbReference>
<evidence type="ECO:0000256" key="3">
    <source>
        <dbReference type="ARBA" id="ARBA00022747"/>
    </source>
</evidence>
<evidence type="ECO:0000256" key="2">
    <source>
        <dbReference type="ARBA" id="ARBA00022679"/>
    </source>
</evidence>
<keyword evidence="1 6" id="KW-0489">Methyltransferase</keyword>
<dbReference type="AlphaFoldDB" id="A0A6P2CSH4"/>
<dbReference type="Proteomes" id="UP000442244">
    <property type="component" value="Unassembled WGS sequence"/>
</dbReference>
<comment type="caution">
    <text evidence="6">The sequence shown here is derived from an EMBL/GenBank/DDBJ whole genome shotgun (WGS) entry which is preliminary data.</text>
</comment>
<reference evidence="6 7" key="1">
    <citation type="submission" date="2019-01" db="EMBL/GenBank/DDBJ databases">
        <title>Leuconostoc litchii sp. nov., a novel lactic acid bacterium isolated from lychee.</title>
        <authorList>
            <person name="Wang L.-T."/>
        </authorList>
    </citation>
    <scope>NUCLEOTIDE SEQUENCE [LARGE SCALE GENOMIC DNA]</scope>
    <source>
        <strain evidence="6 7">MB7</strain>
    </source>
</reference>
<keyword evidence="2 6" id="KW-0808">Transferase</keyword>
<dbReference type="OrthoDB" id="9800801at2"/>
<dbReference type="GO" id="GO:0003677">
    <property type="term" value="F:DNA binding"/>
    <property type="evidence" value="ECO:0007669"/>
    <property type="project" value="InterPro"/>
</dbReference>
<sequence length="250" mass="28788">MKYDLFNDHFQNYKQYGIPKAQLVIADIPYNLGNNAYASSTEWYVDGDNSKGESNKANKTFFNTDVDFKIAEFMHFCSKMLIKEPKDKGKSPAMIVFCSFQQIQELIDQAQKYGFNHYYPLVFIKNTSPQVLKANMKIVGATEYALVFYRDKLPKFNNDGRMVLNWFNWVQDGRYPKIHPTQKPVPVLKELINIFTDYGDVVIDPVAGSGSTLRAAIELDRSAYGFEIQREVVKEAKEKMLHNMATTLML</sequence>
<dbReference type="Gene3D" id="3.40.50.150">
    <property type="entry name" value="Vaccinia Virus protein VP39"/>
    <property type="match status" value="1"/>
</dbReference>
<evidence type="ECO:0000256" key="4">
    <source>
        <dbReference type="RuleBase" id="RU362026"/>
    </source>
</evidence>
<evidence type="ECO:0000313" key="6">
    <source>
        <dbReference type="EMBL" id="TYC47721.1"/>
    </source>
</evidence>
<organism evidence="6 7">
    <name type="scientific">Leuconostoc litchii</name>
    <dbReference type="NCBI Taxonomy" id="1981069"/>
    <lineage>
        <taxon>Bacteria</taxon>
        <taxon>Bacillati</taxon>
        <taxon>Bacillota</taxon>
        <taxon>Bacilli</taxon>
        <taxon>Lactobacillales</taxon>
        <taxon>Lactobacillaceae</taxon>
        <taxon>Leuconostoc</taxon>
    </lineage>
</organism>
<name>A0A6P2CSH4_9LACO</name>
<dbReference type="GO" id="GO:0032259">
    <property type="term" value="P:methylation"/>
    <property type="evidence" value="ECO:0007669"/>
    <property type="project" value="UniProtKB-KW"/>
</dbReference>
<dbReference type="InterPro" id="IPR029063">
    <property type="entry name" value="SAM-dependent_MTases_sf"/>
</dbReference>
<evidence type="ECO:0000256" key="1">
    <source>
        <dbReference type="ARBA" id="ARBA00022603"/>
    </source>
</evidence>
<proteinExistence type="inferred from homology"/>
<dbReference type="EMBL" id="SDGY01000001">
    <property type="protein sequence ID" value="TYC47721.1"/>
    <property type="molecule type" value="Genomic_DNA"/>
</dbReference>
<evidence type="ECO:0000259" key="5">
    <source>
        <dbReference type="Pfam" id="PF01555"/>
    </source>
</evidence>
<accession>A0A6P2CSH4</accession>
<dbReference type="PRINTS" id="PR00508">
    <property type="entry name" value="S21N4MTFRASE"/>
</dbReference>
<dbReference type="GO" id="GO:0008170">
    <property type="term" value="F:N-methyltransferase activity"/>
    <property type="evidence" value="ECO:0007669"/>
    <property type="project" value="InterPro"/>
</dbReference>
<dbReference type="GO" id="GO:0009307">
    <property type="term" value="P:DNA restriction-modification system"/>
    <property type="evidence" value="ECO:0007669"/>
    <property type="project" value="UniProtKB-KW"/>
</dbReference>
<feature type="domain" description="DNA methylase N-4/N-6" evidence="5">
    <location>
        <begin position="22"/>
        <end position="238"/>
    </location>
</feature>
<gene>
    <name evidence="6" type="ORF">ESZ47_01510</name>
</gene>
<dbReference type="Pfam" id="PF01555">
    <property type="entry name" value="N6_N4_Mtase"/>
    <property type="match status" value="1"/>
</dbReference>
<comment type="similarity">
    <text evidence="4">Belongs to the N(4)/N(6)-methyltransferase family.</text>
</comment>